<dbReference type="GO" id="GO:0004516">
    <property type="term" value="F:nicotinate phosphoribosyltransferase activity"/>
    <property type="evidence" value="ECO:0007669"/>
    <property type="project" value="UniProtKB-EC"/>
</dbReference>
<dbReference type="Gene3D" id="3.20.20.70">
    <property type="entry name" value="Aldolase class I"/>
    <property type="match status" value="1"/>
</dbReference>
<dbReference type="InterPro" id="IPR035809">
    <property type="entry name" value="NAPRTase_arc-type"/>
</dbReference>
<keyword evidence="4 10" id="KW-0436">Ligase</keyword>
<comment type="catalytic activity">
    <reaction evidence="7">
        <text>5-phospho-alpha-D-ribose 1-diphosphate + nicotinate + ATP + H2O = nicotinate beta-D-ribonucleotide + ADP + phosphate + diphosphate</text>
        <dbReference type="Rhea" id="RHEA:36163"/>
        <dbReference type="ChEBI" id="CHEBI:15377"/>
        <dbReference type="ChEBI" id="CHEBI:30616"/>
        <dbReference type="ChEBI" id="CHEBI:32544"/>
        <dbReference type="ChEBI" id="CHEBI:33019"/>
        <dbReference type="ChEBI" id="CHEBI:43474"/>
        <dbReference type="ChEBI" id="CHEBI:57502"/>
        <dbReference type="ChEBI" id="CHEBI:58017"/>
        <dbReference type="ChEBI" id="CHEBI:456216"/>
        <dbReference type="EC" id="6.3.4.21"/>
    </reaction>
</comment>
<feature type="domain" description="Quinolinate phosphoribosyl transferase C-terminal" evidence="8">
    <location>
        <begin position="113"/>
        <end position="301"/>
    </location>
</feature>
<evidence type="ECO:0000259" key="8">
    <source>
        <dbReference type="Pfam" id="PF01729"/>
    </source>
</evidence>
<evidence type="ECO:0000256" key="4">
    <source>
        <dbReference type="ARBA" id="ARBA00022598"/>
    </source>
</evidence>
<sequence length="383" mass="42534">MFHISNSEDIKKGKVTDVYFERTLKILKEKKMDKKVTAEVRARSFPSDYKWAVLAGLDEVLYLLEGLKIKVWGMSEGTLFYPSEPVLTIEGNYSEFAKYETSLLGLICQASGVATRAARCKKVSRGKTIYHFGARRMHPGITPMLDRACFIGGCDGVAVSKSAKELKEKPVGTIPHALVLVAGDTLKATELFHEVIEPEVKRVALIDTLGDEKFETLRVAEALGKNLFAVRIDTPPSRRGDLLELLEEIRWELDLRGFKAIKLFVSGGMDEEKINLLSSIADAFGVGTWISNAPVIDFSLDIVEVEGKPFAKKGKRSGKKQIWQCSSCLTHQTLPFKRKIEKCSCGGNFIPLLKPIIKEGKIVADSPSPQKIRGYVLGQLDKL</sequence>
<dbReference type="SUPFAM" id="SSF51690">
    <property type="entry name" value="Nicotinate/Quinolinate PRTase C-terminal domain-like"/>
    <property type="match status" value="1"/>
</dbReference>
<dbReference type="EC" id="6.3.4.21" evidence="2"/>
<comment type="caution">
    <text evidence="10">The sequence shown here is derived from an EMBL/GenBank/DDBJ whole genome shotgun (WGS) entry which is preliminary data.</text>
</comment>
<evidence type="ECO:0000256" key="6">
    <source>
        <dbReference type="ARBA" id="ARBA00022679"/>
    </source>
</evidence>
<dbReference type="InterPro" id="IPR013785">
    <property type="entry name" value="Aldolase_TIM"/>
</dbReference>
<dbReference type="Pfam" id="PF01729">
    <property type="entry name" value="QRPTase_C"/>
    <property type="match status" value="1"/>
</dbReference>
<dbReference type="PANTHER" id="PTHR43202">
    <property type="entry name" value="NICOTINATE-NUCLEOTIDE PYROPHOSPHORYLASE"/>
    <property type="match status" value="1"/>
</dbReference>
<dbReference type="PIRSF" id="PIRSF000484">
    <property type="entry name" value="NAPRT"/>
    <property type="match status" value="1"/>
</dbReference>
<dbReference type="UniPathway" id="UPA00253">
    <property type="reaction ID" value="UER00457"/>
</dbReference>
<feature type="domain" description="Quinolinate phosphoribosyl transferase N-terminal" evidence="9">
    <location>
        <begin position="17"/>
        <end position="111"/>
    </location>
</feature>
<reference evidence="10 11" key="1">
    <citation type="submission" date="2019-03" db="EMBL/GenBank/DDBJ databases">
        <title>Metabolic potential of uncultured bacteria and archaea associated with petroleum seepage in deep-sea sediments.</title>
        <authorList>
            <person name="Dong X."/>
            <person name="Hubert C."/>
        </authorList>
    </citation>
    <scope>NUCLEOTIDE SEQUENCE [LARGE SCALE GENOMIC DNA]</scope>
    <source>
        <strain evidence="10">E44_bin7</strain>
    </source>
</reference>
<evidence type="ECO:0000256" key="3">
    <source>
        <dbReference type="ARBA" id="ARBA00022553"/>
    </source>
</evidence>
<evidence type="ECO:0000256" key="2">
    <source>
        <dbReference type="ARBA" id="ARBA00013236"/>
    </source>
</evidence>
<organism evidence="10 11">
    <name type="scientific">Aerophobetes bacterium</name>
    <dbReference type="NCBI Taxonomy" id="2030807"/>
    <lineage>
        <taxon>Bacteria</taxon>
        <taxon>Candidatus Aerophobota</taxon>
    </lineage>
</organism>
<evidence type="ECO:0000259" key="9">
    <source>
        <dbReference type="Pfam" id="PF02749"/>
    </source>
</evidence>
<comment type="pathway">
    <text evidence="1">Cofactor biosynthesis; NAD(+) biosynthesis; nicotinate D-ribonucleotide from nicotinate: step 1/1.</text>
</comment>
<dbReference type="Proteomes" id="UP000316360">
    <property type="component" value="Unassembled WGS sequence"/>
</dbReference>
<evidence type="ECO:0000256" key="7">
    <source>
        <dbReference type="ARBA" id="ARBA00048668"/>
    </source>
</evidence>
<evidence type="ECO:0000256" key="1">
    <source>
        <dbReference type="ARBA" id="ARBA00004952"/>
    </source>
</evidence>
<dbReference type="PANTHER" id="PTHR43202:SF1">
    <property type="entry name" value="NICOTINATE PHOSPHORIBOSYLTRANSFERASE"/>
    <property type="match status" value="1"/>
</dbReference>
<keyword evidence="10" id="KW-0328">Glycosyltransferase</keyword>
<evidence type="ECO:0000256" key="5">
    <source>
        <dbReference type="ARBA" id="ARBA00022642"/>
    </source>
</evidence>
<protein>
    <recommendedName>
        <fullName evidence="2">nicotinate phosphoribosyltransferase</fullName>
        <ecNumber evidence="2">6.3.4.21</ecNumber>
    </recommendedName>
</protein>
<dbReference type="Gene3D" id="3.90.1170.20">
    <property type="entry name" value="Quinolinate phosphoribosyl transferase, N-terminal domain"/>
    <property type="match status" value="1"/>
</dbReference>
<dbReference type="InterPro" id="IPR037128">
    <property type="entry name" value="Quinolinate_PRibosylTase_N_sf"/>
</dbReference>
<dbReference type="AlphaFoldDB" id="A0A523RWZ0"/>
<dbReference type="InterPro" id="IPR036068">
    <property type="entry name" value="Nicotinate_pribotase-like_C"/>
</dbReference>
<dbReference type="GO" id="GO:0009435">
    <property type="term" value="P:NAD+ biosynthetic process"/>
    <property type="evidence" value="ECO:0007669"/>
    <property type="project" value="UniProtKB-UniPathway"/>
</dbReference>
<dbReference type="CDD" id="cd01571">
    <property type="entry name" value="NAPRTase_B"/>
    <property type="match status" value="1"/>
</dbReference>
<name>A0A523RWZ0_UNCAE</name>
<accession>A0A523RWZ0</accession>
<dbReference type="EMBL" id="SOKJ01000236">
    <property type="protein sequence ID" value="TET10266.1"/>
    <property type="molecule type" value="Genomic_DNA"/>
</dbReference>
<evidence type="ECO:0000313" key="11">
    <source>
        <dbReference type="Proteomes" id="UP000316360"/>
    </source>
</evidence>
<dbReference type="GO" id="GO:0004514">
    <property type="term" value="F:nicotinate-nucleotide diphosphorylase (carboxylating) activity"/>
    <property type="evidence" value="ECO:0007669"/>
    <property type="project" value="InterPro"/>
</dbReference>
<dbReference type="InterPro" id="IPR002638">
    <property type="entry name" value="Quinolinate_PRibosylTrfase_C"/>
</dbReference>
<dbReference type="NCBIfam" id="NF006415">
    <property type="entry name" value="PRK08662.1"/>
    <property type="match status" value="1"/>
</dbReference>
<evidence type="ECO:0000313" key="10">
    <source>
        <dbReference type="EMBL" id="TET10266.1"/>
    </source>
</evidence>
<dbReference type="InterPro" id="IPR022412">
    <property type="entry name" value="Quinolinate_PRibosylTrfase_N"/>
</dbReference>
<dbReference type="InterPro" id="IPR053190">
    <property type="entry name" value="NAPRTase-like"/>
</dbReference>
<keyword evidence="3" id="KW-0597">Phosphoprotein</keyword>
<keyword evidence="6 10" id="KW-0808">Transferase</keyword>
<dbReference type="Pfam" id="PF02749">
    <property type="entry name" value="QRPTase_N"/>
    <property type="match status" value="1"/>
</dbReference>
<proteinExistence type="predicted"/>
<gene>
    <name evidence="10" type="ORF">E3J84_04185</name>
</gene>
<dbReference type="InterPro" id="IPR007229">
    <property type="entry name" value="Nic_PRibTrfase-Fam"/>
</dbReference>
<keyword evidence="5" id="KW-0662">Pyridine nucleotide biosynthesis</keyword>
<dbReference type="SUPFAM" id="SSF54675">
    <property type="entry name" value="Nicotinate/Quinolinate PRTase N-terminal domain-like"/>
    <property type="match status" value="1"/>
</dbReference>